<accession>A0A086BND4</accession>
<protein>
    <submittedName>
        <fullName evidence="1">Uncharacterized protein</fullName>
    </submittedName>
</protein>
<name>A0A086BND4_9BIFI</name>
<reference evidence="1 2" key="1">
    <citation type="journal article" date="2014" name="Appl. Environ. Microbiol.">
        <title>Genomic encyclopedia of type strains of the genus Bifidobacterium.</title>
        <authorList>
            <person name="Milani C."/>
            <person name="Lugli G.A."/>
            <person name="Duranti S."/>
            <person name="Turroni F."/>
            <person name="Bottacini F."/>
            <person name="Mangifesta M."/>
            <person name="Sanchez B."/>
            <person name="Viappiani A."/>
            <person name="Mancabelli L."/>
            <person name="Taminiau B."/>
            <person name="Delcenserie V."/>
            <person name="Barrangou R."/>
            <person name="Margolles A."/>
            <person name="van Sinderen D."/>
            <person name="Ventura M."/>
        </authorList>
    </citation>
    <scope>NUCLEOTIDE SEQUENCE [LARGE SCALE GENOMIC DNA]</scope>
    <source>
        <strain evidence="1 2">DSM 19703</strain>
    </source>
</reference>
<dbReference type="EMBL" id="ATLK01000003">
    <property type="protein sequence ID" value="KFF30448.1"/>
    <property type="molecule type" value="Genomic_DNA"/>
</dbReference>
<organism evidence="1 2">
    <name type="scientific">Bifidobacterium bombi DSM 19703</name>
    <dbReference type="NCBI Taxonomy" id="1341695"/>
    <lineage>
        <taxon>Bacteria</taxon>
        <taxon>Bacillati</taxon>
        <taxon>Actinomycetota</taxon>
        <taxon>Actinomycetes</taxon>
        <taxon>Bifidobacteriales</taxon>
        <taxon>Bifidobacteriaceae</taxon>
        <taxon>Bifidobacterium</taxon>
    </lineage>
</organism>
<keyword evidence="2" id="KW-1185">Reference proteome</keyword>
<sequence length="45" mass="5470">MKISVFERRQCFFSHQRQEILSLLLIQDGMSYLKLYEPMTPKRHA</sequence>
<dbReference type="Proteomes" id="UP000028730">
    <property type="component" value="Unassembled WGS sequence"/>
</dbReference>
<comment type="caution">
    <text evidence="1">The sequence shown here is derived from an EMBL/GenBank/DDBJ whole genome shotgun (WGS) entry which is preliminary data.</text>
</comment>
<dbReference type="AlphaFoldDB" id="A0A086BND4"/>
<proteinExistence type="predicted"/>
<gene>
    <name evidence="1" type="ORF">BBOMB_1575</name>
</gene>
<evidence type="ECO:0000313" key="2">
    <source>
        <dbReference type="Proteomes" id="UP000028730"/>
    </source>
</evidence>
<evidence type="ECO:0000313" key="1">
    <source>
        <dbReference type="EMBL" id="KFF30448.1"/>
    </source>
</evidence>